<keyword evidence="5" id="KW-1185">Reference proteome</keyword>
<evidence type="ECO:0000313" key="5">
    <source>
        <dbReference type="Proteomes" id="UP001060919"/>
    </source>
</evidence>
<dbReference type="Gene3D" id="1.10.4080.10">
    <property type="entry name" value="ADP-ribosylation/Crystallin J1"/>
    <property type="match status" value="1"/>
</dbReference>
<dbReference type="RefSeq" id="WP_264789983.1">
    <property type="nucleotide sequence ID" value="NZ_AP026867.1"/>
</dbReference>
<proteinExistence type="inferred from homology"/>
<feature type="binding site" evidence="3">
    <location>
        <position position="65"/>
    </location>
    <ligand>
        <name>Mg(2+)</name>
        <dbReference type="ChEBI" id="CHEBI:18420"/>
        <label>1</label>
    </ligand>
</feature>
<accession>A0A915YKA3</accession>
<keyword evidence="3" id="KW-0479">Metal-binding</keyword>
<feature type="binding site" evidence="3">
    <location>
        <position position="67"/>
    </location>
    <ligand>
        <name>Mg(2+)</name>
        <dbReference type="ChEBI" id="CHEBI:18420"/>
        <label>1</label>
    </ligand>
</feature>
<dbReference type="SUPFAM" id="SSF101478">
    <property type="entry name" value="ADP-ribosylglycohydrolase"/>
    <property type="match status" value="1"/>
</dbReference>
<feature type="binding site" evidence="3">
    <location>
        <position position="289"/>
    </location>
    <ligand>
        <name>Mg(2+)</name>
        <dbReference type="ChEBI" id="CHEBI:18420"/>
        <label>1</label>
    </ligand>
</feature>
<dbReference type="InterPro" id="IPR005502">
    <property type="entry name" value="Ribosyl_crysJ1"/>
</dbReference>
<name>A0A915YKA3_9BACT</name>
<sequence>MMNISELLIGIAIGDAFGAGVEFQDRDWIREKVDFSCFVNARAMISVPEHQKSLFTTNYTPWDYTDDTEMTIGLLKALMAPEPFSEALLIQKWEEEYNKGIFEKGYGRNGHGSMSWYFSGEKTIKEIQNFQRDRANPGNAPAMRAVPLGLIHPDLINSYAAINANATHPNINAILASQCIARASEFLLIKKGDPAQLVNYCLQTIAFNEEYKAYLIAVDALGVYEKLQPSDFNILCGEQPIQAPYFLPGIKGVPSDSKYTAGAVLYVLKHSTSAFDALQKSIYLGGDVDSIAAITTGILAGSMGLDSLPSFMLEQVEGLSYLKELARQFAPKN</sequence>
<dbReference type="EMBL" id="AP026867">
    <property type="protein sequence ID" value="BDS14774.1"/>
    <property type="molecule type" value="Genomic_DNA"/>
</dbReference>
<dbReference type="PANTHER" id="PTHR16222:SF24">
    <property type="entry name" value="ADP-RIBOSYLHYDROLASE ARH3"/>
    <property type="match status" value="1"/>
</dbReference>
<feature type="binding site" evidence="3">
    <location>
        <position position="290"/>
    </location>
    <ligand>
        <name>Mg(2+)</name>
        <dbReference type="ChEBI" id="CHEBI:18420"/>
        <label>1</label>
    </ligand>
</feature>
<protein>
    <submittedName>
        <fullName evidence="4">ADP-ribosylglycohydrolase family protein</fullName>
    </submittedName>
</protein>
<dbReference type="KEGG" id="aup:AsAng_0055560"/>
<dbReference type="InterPro" id="IPR036705">
    <property type="entry name" value="Ribosyl_crysJ1_sf"/>
</dbReference>
<keyword evidence="2" id="KW-0378">Hydrolase</keyword>
<evidence type="ECO:0000256" key="3">
    <source>
        <dbReference type="PIRSR" id="PIRSR605502-1"/>
    </source>
</evidence>
<dbReference type="GO" id="GO:0016787">
    <property type="term" value="F:hydrolase activity"/>
    <property type="evidence" value="ECO:0007669"/>
    <property type="project" value="UniProtKB-KW"/>
</dbReference>
<evidence type="ECO:0000256" key="2">
    <source>
        <dbReference type="ARBA" id="ARBA00022801"/>
    </source>
</evidence>
<feature type="binding site" evidence="3">
    <location>
        <position position="287"/>
    </location>
    <ligand>
        <name>Mg(2+)</name>
        <dbReference type="ChEBI" id="CHEBI:18420"/>
        <label>1</label>
    </ligand>
</feature>
<keyword evidence="3" id="KW-0460">Magnesium</keyword>
<dbReference type="GO" id="GO:0046872">
    <property type="term" value="F:metal ion binding"/>
    <property type="evidence" value="ECO:0007669"/>
    <property type="project" value="UniProtKB-KW"/>
</dbReference>
<dbReference type="AlphaFoldDB" id="A0A915YKA3"/>
<comment type="cofactor">
    <cofactor evidence="3">
        <name>Mg(2+)</name>
        <dbReference type="ChEBI" id="CHEBI:18420"/>
    </cofactor>
    <text evidence="3">Binds 2 magnesium ions per subunit.</text>
</comment>
<reference evidence="4" key="1">
    <citation type="submission" date="2022-09" db="EMBL/GenBank/DDBJ databases">
        <title>Aureispira anguillicida sp. nov., isolated from Leptocephalus of Japanese eel Anguilla japonica.</title>
        <authorList>
            <person name="Yuasa K."/>
            <person name="Mekata T."/>
            <person name="Ikunari K."/>
        </authorList>
    </citation>
    <scope>NUCLEOTIDE SEQUENCE</scope>
    <source>
        <strain evidence="4">EL160426</strain>
    </source>
</reference>
<organism evidence="4 5">
    <name type="scientific">Aureispira anguillae</name>
    <dbReference type="NCBI Taxonomy" id="2864201"/>
    <lineage>
        <taxon>Bacteria</taxon>
        <taxon>Pseudomonadati</taxon>
        <taxon>Bacteroidota</taxon>
        <taxon>Saprospiria</taxon>
        <taxon>Saprospirales</taxon>
        <taxon>Saprospiraceae</taxon>
        <taxon>Aureispira</taxon>
    </lineage>
</organism>
<feature type="binding site" evidence="3">
    <location>
        <position position="66"/>
    </location>
    <ligand>
        <name>Mg(2+)</name>
        <dbReference type="ChEBI" id="CHEBI:18420"/>
        <label>1</label>
    </ligand>
</feature>
<comment type="similarity">
    <text evidence="1">Belongs to the ADP-ribosylglycohydrolase family.</text>
</comment>
<dbReference type="InterPro" id="IPR050792">
    <property type="entry name" value="ADP-ribosylglycohydrolase"/>
</dbReference>
<evidence type="ECO:0000256" key="1">
    <source>
        <dbReference type="ARBA" id="ARBA00010702"/>
    </source>
</evidence>
<dbReference type="PANTHER" id="PTHR16222">
    <property type="entry name" value="ADP-RIBOSYLGLYCOHYDROLASE"/>
    <property type="match status" value="1"/>
</dbReference>
<gene>
    <name evidence="4" type="ORF">AsAng_0055560</name>
</gene>
<dbReference type="Pfam" id="PF03747">
    <property type="entry name" value="ADP_ribosyl_GH"/>
    <property type="match status" value="1"/>
</dbReference>
<dbReference type="Proteomes" id="UP001060919">
    <property type="component" value="Chromosome"/>
</dbReference>
<evidence type="ECO:0000313" key="4">
    <source>
        <dbReference type="EMBL" id="BDS14774.1"/>
    </source>
</evidence>